<dbReference type="PANTHER" id="PTHR16943">
    <property type="entry name" value="2-METHYLCITRATE DEHYDRATASE-RELATED"/>
    <property type="match status" value="1"/>
</dbReference>
<dbReference type="InterPro" id="IPR045336">
    <property type="entry name" value="MmgE_PrpD_N"/>
</dbReference>
<dbReference type="InterPro" id="IPR042183">
    <property type="entry name" value="MmgE/PrpD_sf_1"/>
</dbReference>
<dbReference type="PANTHER" id="PTHR16943:SF8">
    <property type="entry name" value="2-METHYLCITRATE DEHYDRATASE"/>
    <property type="match status" value="1"/>
</dbReference>
<accession>A0ABQ6LW09</accession>
<evidence type="ECO:0000313" key="4">
    <source>
        <dbReference type="EMBL" id="GMG86289.1"/>
    </source>
</evidence>
<dbReference type="InterPro" id="IPR045337">
    <property type="entry name" value="MmgE_PrpD_C"/>
</dbReference>
<comment type="caution">
    <text evidence="4">The sequence shown here is derived from an EMBL/GenBank/DDBJ whole genome shotgun (WGS) entry which is preliminary data.</text>
</comment>
<evidence type="ECO:0000259" key="2">
    <source>
        <dbReference type="Pfam" id="PF03972"/>
    </source>
</evidence>
<dbReference type="SUPFAM" id="SSF103378">
    <property type="entry name" value="2-methylcitrate dehydratase PrpD"/>
    <property type="match status" value="1"/>
</dbReference>
<protein>
    <submittedName>
        <fullName evidence="4">MmgE/PrpD family protein</fullName>
    </submittedName>
</protein>
<dbReference type="EMBL" id="BSYJ01000001">
    <property type="protein sequence ID" value="GMG86289.1"/>
    <property type="molecule type" value="Genomic_DNA"/>
</dbReference>
<evidence type="ECO:0000259" key="3">
    <source>
        <dbReference type="Pfam" id="PF19305"/>
    </source>
</evidence>
<gene>
    <name evidence="4" type="ORF">MNKW57_06100</name>
</gene>
<organism evidence="4 5">
    <name type="scientific">Biformimicrobium ophioploci</name>
    <dbReference type="NCBI Taxonomy" id="3036711"/>
    <lineage>
        <taxon>Bacteria</taxon>
        <taxon>Pseudomonadati</taxon>
        <taxon>Pseudomonadota</taxon>
        <taxon>Gammaproteobacteria</taxon>
        <taxon>Cellvibrionales</taxon>
        <taxon>Microbulbiferaceae</taxon>
        <taxon>Biformimicrobium</taxon>
    </lineage>
</organism>
<evidence type="ECO:0000313" key="5">
    <source>
        <dbReference type="Proteomes" id="UP001224392"/>
    </source>
</evidence>
<comment type="similarity">
    <text evidence="1">Belongs to the PrpD family.</text>
</comment>
<evidence type="ECO:0000256" key="1">
    <source>
        <dbReference type="ARBA" id="ARBA00006174"/>
    </source>
</evidence>
<dbReference type="Pfam" id="PF19305">
    <property type="entry name" value="MmgE_PrpD_C"/>
    <property type="match status" value="1"/>
</dbReference>
<dbReference type="InterPro" id="IPR042188">
    <property type="entry name" value="MmgE/PrpD_sf_2"/>
</dbReference>
<dbReference type="Proteomes" id="UP001224392">
    <property type="component" value="Unassembled WGS sequence"/>
</dbReference>
<dbReference type="Gene3D" id="3.30.1330.120">
    <property type="entry name" value="2-methylcitrate dehydratase PrpD"/>
    <property type="match status" value="1"/>
</dbReference>
<dbReference type="InterPro" id="IPR005656">
    <property type="entry name" value="MmgE_PrpD"/>
</dbReference>
<reference evidence="4 5" key="1">
    <citation type="submission" date="2023-04" db="EMBL/GenBank/DDBJ databases">
        <title>Marinobulbifer ophiurae gen. nov., sp. Nov., isolate from tissue of brittle star Ophioplocus japonicus.</title>
        <authorList>
            <person name="Kawano K."/>
            <person name="Sawayama S."/>
            <person name="Nakagawa S."/>
        </authorList>
    </citation>
    <scope>NUCLEOTIDE SEQUENCE [LARGE SCALE GENOMIC DNA]</scope>
    <source>
        <strain evidence="4 5">NKW57</strain>
    </source>
</reference>
<proteinExistence type="inferred from homology"/>
<dbReference type="RefSeq" id="WP_285762792.1">
    <property type="nucleotide sequence ID" value="NZ_BSYJ01000001.1"/>
</dbReference>
<dbReference type="InterPro" id="IPR036148">
    <property type="entry name" value="MmgE/PrpD_sf"/>
</dbReference>
<dbReference type="Pfam" id="PF03972">
    <property type="entry name" value="MmgE_PrpD_N"/>
    <property type="match status" value="1"/>
</dbReference>
<name>A0ABQ6LW09_9GAMM</name>
<keyword evidence="5" id="KW-1185">Reference proteome</keyword>
<sequence length="458" mass="49395">MNQPAIQLSQTLLQQLVVLLERDIDDAARARARLHLLDWLGCVAYGSRSEVADKLRQYLSIWGSSGSSWSMGEPDRSWQDALLLNAALGNVAEMDDLHRTSILHPGPVVVPAAVTVAELVGATPVALLDAIVIGYEAMIRIGRALGPDHYALYHNTSTCGGFGAAAATAHLLGLDRNAFVSALANAGSRTGGLWQLRHEAVDTKQLHNAGAAHSGVLAALLAQADVRGPASLLEGSQGFFAATSPMAQPLAVVDNAGDSWQIFQCSFKPWPACRHAHAAIDAVRALGDLDPSAVESVRIRTYRDALLFCDKPEPRNAAEARFSLQHCAAVSLLFGRPEIRHFEGEYLHRTDVVAMRGKIFVAIDEQMDRAYPSHFGAFAAVLDKAGHEREIRVRDAWGDPEQPMSETDINAKARALMCVADLHERDIDAVMDFTTGLTQAGAQLAPWLRSLRALGAGK</sequence>
<feature type="domain" description="MmgE/PrpD C-terminal" evidence="3">
    <location>
        <begin position="270"/>
        <end position="420"/>
    </location>
</feature>
<feature type="domain" description="MmgE/PrpD N-terminal" evidence="2">
    <location>
        <begin position="23"/>
        <end position="246"/>
    </location>
</feature>
<dbReference type="Gene3D" id="1.10.4100.10">
    <property type="entry name" value="2-methylcitrate dehydratase PrpD"/>
    <property type="match status" value="1"/>
</dbReference>